<organism evidence="1 2">
    <name type="scientific">Pisolithus tinctorius Marx 270</name>
    <dbReference type="NCBI Taxonomy" id="870435"/>
    <lineage>
        <taxon>Eukaryota</taxon>
        <taxon>Fungi</taxon>
        <taxon>Dikarya</taxon>
        <taxon>Basidiomycota</taxon>
        <taxon>Agaricomycotina</taxon>
        <taxon>Agaricomycetes</taxon>
        <taxon>Agaricomycetidae</taxon>
        <taxon>Boletales</taxon>
        <taxon>Sclerodermatineae</taxon>
        <taxon>Pisolithaceae</taxon>
        <taxon>Pisolithus</taxon>
    </lineage>
</organism>
<dbReference type="HOGENOM" id="CLU_055157_0_0_1"/>
<dbReference type="InParanoid" id="A0A0C3P8J4"/>
<reference evidence="2" key="2">
    <citation type="submission" date="2015-01" db="EMBL/GenBank/DDBJ databases">
        <title>Evolutionary Origins and Diversification of the Mycorrhizal Mutualists.</title>
        <authorList>
            <consortium name="DOE Joint Genome Institute"/>
            <consortium name="Mycorrhizal Genomics Consortium"/>
            <person name="Kohler A."/>
            <person name="Kuo A."/>
            <person name="Nagy L.G."/>
            <person name="Floudas D."/>
            <person name="Copeland A."/>
            <person name="Barry K.W."/>
            <person name="Cichocki N."/>
            <person name="Veneault-Fourrey C."/>
            <person name="LaButti K."/>
            <person name="Lindquist E.A."/>
            <person name="Lipzen A."/>
            <person name="Lundell T."/>
            <person name="Morin E."/>
            <person name="Murat C."/>
            <person name="Riley R."/>
            <person name="Ohm R."/>
            <person name="Sun H."/>
            <person name="Tunlid A."/>
            <person name="Henrissat B."/>
            <person name="Grigoriev I.V."/>
            <person name="Hibbett D.S."/>
            <person name="Martin F."/>
        </authorList>
    </citation>
    <scope>NUCLEOTIDE SEQUENCE [LARGE SCALE GENOMIC DNA]</scope>
    <source>
        <strain evidence="2">Marx 270</strain>
    </source>
</reference>
<evidence type="ECO:0000313" key="1">
    <source>
        <dbReference type="EMBL" id="KIO03794.1"/>
    </source>
</evidence>
<dbReference type="AlphaFoldDB" id="A0A0C3P8J4"/>
<proteinExistence type="predicted"/>
<evidence type="ECO:0000313" key="2">
    <source>
        <dbReference type="Proteomes" id="UP000054217"/>
    </source>
</evidence>
<name>A0A0C3P8J4_PISTI</name>
<accession>A0A0C3P8J4</accession>
<dbReference type="EMBL" id="KN831974">
    <property type="protein sequence ID" value="KIO03794.1"/>
    <property type="molecule type" value="Genomic_DNA"/>
</dbReference>
<reference evidence="1 2" key="1">
    <citation type="submission" date="2014-04" db="EMBL/GenBank/DDBJ databases">
        <authorList>
            <consortium name="DOE Joint Genome Institute"/>
            <person name="Kuo A."/>
            <person name="Kohler A."/>
            <person name="Costa M.D."/>
            <person name="Nagy L.G."/>
            <person name="Floudas D."/>
            <person name="Copeland A."/>
            <person name="Barry K.W."/>
            <person name="Cichocki N."/>
            <person name="Veneault-Fourrey C."/>
            <person name="LaButti K."/>
            <person name="Lindquist E.A."/>
            <person name="Lipzen A."/>
            <person name="Lundell T."/>
            <person name="Morin E."/>
            <person name="Murat C."/>
            <person name="Sun H."/>
            <person name="Tunlid A."/>
            <person name="Henrissat B."/>
            <person name="Grigoriev I.V."/>
            <person name="Hibbett D.S."/>
            <person name="Martin F."/>
            <person name="Nordberg H.P."/>
            <person name="Cantor M.N."/>
            <person name="Hua S.X."/>
        </authorList>
    </citation>
    <scope>NUCLEOTIDE SEQUENCE [LARGE SCALE GENOMIC DNA]</scope>
    <source>
        <strain evidence="1 2">Marx 270</strain>
    </source>
</reference>
<gene>
    <name evidence="1" type="ORF">M404DRAFT_26759</name>
</gene>
<keyword evidence="2" id="KW-1185">Reference proteome</keyword>
<sequence length="240" mass="27628">MATQKSLANYEAKLEVLEKDLLHGVADMTSLNIQIAECHQKDIGLGDDSDGLLSPWLADEKVRSGIRSLLELRHCEEEERCLLQERRALTEWFSEEWGCVQKTRQSADVDLAYELDCRALRLAGLCILWKRQLRGYPGTPNENWGASDEELHSMVQGGHVIYIDGDNEERFDGLESEGEEDEDEVMDDELLCVAEEFALADEYHQQSDMPLEEFCWGEEWENDLLDMDPPSSPRKRVQYR</sequence>
<dbReference type="STRING" id="870435.A0A0C3P8J4"/>
<dbReference type="Proteomes" id="UP000054217">
    <property type="component" value="Unassembled WGS sequence"/>
</dbReference>
<protein>
    <submittedName>
        <fullName evidence="1">Uncharacterized protein</fullName>
    </submittedName>
</protein>
<dbReference type="OrthoDB" id="2690573at2759"/>